<evidence type="ECO:0000256" key="2">
    <source>
        <dbReference type="RuleBase" id="RU369032"/>
    </source>
</evidence>
<dbReference type="InterPro" id="IPR045250">
    <property type="entry name" value="p23-like"/>
</dbReference>
<dbReference type="PANTHER" id="PTHR22932:SF11">
    <property type="entry name" value="CO-CHAPERONE PROTEIN P23"/>
    <property type="match status" value="1"/>
</dbReference>
<comment type="caution">
    <text evidence="4">The sequence shown here is derived from an EMBL/GenBank/DDBJ whole genome shotgun (WGS) entry which is preliminary data.</text>
</comment>
<dbReference type="SUPFAM" id="SSF49764">
    <property type="entry name" value="HSP20-like chaperones"/>
    <property type="match status" value="1"/>
</dbReference>
<dbReference type="Gene3D" id="2.60.40.790">
    <property type="match status" value="1"/>
</dbReference>
<keyword evidence="5" id="KW-1185">Reference proteome</keyword>
<organism evidence="4 5">
    <name type="scientific">Platanthera guangdongensis</name>
    <dbReference type="NCBI Taxonomy" id="2320717"/>
    <lineage>
        <taxon>Eukaryota</taxon>
        <taxon>Viridiplantae</taxon>
        <taxon>Streptophyta</taxon>
        <taxon>Embryophyta</taxon>
        <taxon>Tracheophyta</taxon>
        <taxon>Spermatophyta</taxon>
        <taxon>Magnoliopsida</taxon>
        <taxon>Liliopsida</taxon>
        <taxon>Asparagales</taxon>
        <taxon>Orchidaceae</taxon>
        <taxon>Orchidoideae</taxon>
        <taxon>Orchideae</taxon>
        <taxon>Orchidinae</taxon>
        <taxon>Platanthera</taxon>
    </lineage>
</organism>
<dbReference type="EMBL" id="JBBWWR010000003">
    <property type="protein sequence ID" value="KAK8969652.1"/>
    <property type="molecule type" value="Genomic_DNA"/>
</dbReference>
<reference evidence="4 5" key="1">
    <citation type="journal article" date="2022" name="Nat. Plants">
        <title>Genomes of leafy and leafless Platanthera orchids illuminate the evolution of mycoheterotrophy.</title>
        <authorList>
            <person name="Li M.H."/>
            <person name="Liu K.W."/>
            <person name="Li Z."/>
            <person name="Lu H.C."/>
            <person name="Ye Q.L."/>
            <person name="Zhang D."/>
            <person name="Wang J.Y."/>
            <person name="Li Y.F."/>
            <person name="Zhong Z.M."/>
            <person name="Liu X."/>
            <person name="Yu X."/>
            <person name="Liu D.K."/>
            <person name="Tu X.D."/>
            <person name="Liu B."/>
            <person name="Hao Y."/>
            <person name="Liao X.Y."/>
            <person name="Jiang Y.T."/>
            <person name="Sun W.H."/>
            <person name="Chen J."/>
            <person name="Chen Y.Q."/>
            <person name="Ai Y."/>
            <person name="Zhai J.W."/>
            <person name="Wu S.S."/>
            <person name="Zhou Z."/>
            <person name="Hsiao Y.Y."/>
            <person name="Wu W.L."/>
            <person name="Chen Y.Y."/>
            <person name="Lin Y.F."/>
            <person name="Hsu J.L."/>
            <person name="Li C.Y."/>
            <person name="Wang Z.W."/>
            <person name="Zhao X."/>
            <person name="Zhong W.Y."/>
            <person name="Ma X.K."/>
            <person name="Ma L."/>
            <person name="Huang J."/>
            <person name="Chen G.Z."/>
            <person name="Huang M.Z."/>
            <person name="Huang L."/>
            <person name="Peng D.H."/>
            <person name="Luo Y.B."/>
            <person name="Zou S.Q."/>
            <person name="Chen S.P."/>
            <person name="Lan S."/>
            <person name="Tsai W.C."/>
            <person name="Van de Peer Y."/>
            <person name="Liu Z.J."/>
        </authorList>
    </citation>
    <scope>NUCLEOTIDE SEQUENCE [LARGE SCALE GENOMIC DNA]</scope>
    <source>
        <strain evidence="4">Lor288</strain>
    </source>
</reference>
<feature type="domain" description="CS" evidence="3">
    <location>
        <begin position="92"/>
        <end position="181"/>
    </location>
</feature>
<proteinExistence type="inferred from homology"/>
<comment type="function">
    <text evidence="2">Acts as a co-chaperone for HSP90.</text>
</comment>
<comment type="subunit">
    <text evidence="2">Interacts with HSP90 in an ATP-dependent manner.</text>
</comment>
<keyword evidence="2" id="KW-0539">Nucleus</keyword>
<keyword evidence="2" id="KW-0143">Chaperone</keyword>
<accession>A0ABR2N0K2</accession>
<gene>
    <name evidence="4" type="ORF">KSP40_PGU019554</name>
</gene>
<dbReference type="PANTHER" id="PTHR22932">
    <property type="entry name" value="TELOMERASE-BINDING PROTEIN P23 HSP90 CO-CHAPERONE"/>
    <property type="match status" value="1"/>
</dbReference>
<dbReference type="InterPro" id="IPR007052">
    <property type="entry name" value="CS_dom"/>
</dbReference>
<comment type="subcellular location">
    <subcellularLocation>
        <location evidence="2">Cytoplasm</location>
    </subcellularLocation>
    <subcellularLocation>
        <location evidence="2">Nucleus</location>
    </subcellularLocation>
</comment>
<evidence type="ECO:0000313" key="5">
    <source>
        <dbReference type="Proteomes" id="UP001412067"/>
    </source>
</evidence>
<comment type="similarity">
    <text evidence="1 2">Belongs to the p23/wos2 family.</text>
</comment>
<evidence type="ECO:0000313" key="4">
    <source>
        <dbReference type="EMBL" id="KAK8969652.1"/>
    </source>
</evidence>
<dbReference type="CDD" id="cd06465">
    <property type="entry name" value="p23_hB-ind1_like"/>
    <property type="match status" value="1"/>
</dbReference>
<dbReference type="InterPro" id="IPR008978">
    <property type="entry name" value="HSP20-like_chaperone"/>
</dbReference>
<evidence type="ECO:0000256" key="1">
    <source>
        <dbReference type="ARBA" id="ARBA00025733"/>
    </source>
</evidence>
<dbReference type="PROSITE" id="PS51203">
    <property type="entry name" value="CS"/>
    <property type="match status" value="1"/>
</dbReference>
<protein>
    <recommendedName>
        <fullName evidence="2">Co-chaperone protein p23</fullName>
    </recommendedName>
</protein>
<dbReference type="Pfam" id="PF04969">
    <property type="entry name" value="CS"/>
    <property type="match status" value="1"/>
</dbReference>
<evidence type="ECO:0000259" key="3">
    <source>
        <dbReference type="PROSITE" id="PS51203"/>
    </source>
</evidence>
<sequence length="215" mass="24726">MKDGNHDERLRRSQFLKRRSNRSLSLPLIICAGRRSLSEGERISANAGMVFPPGLTHSLTPKLPRIADSFTISLLEPLSPNLLLRNAVFYSRRHPSIKWAQRSDKVYITIELPDAENVKLKLQPEGRLYFSATSGPDSIQYEVDLELYDKVNVEESKAAVGLRNICYLVKKAENRWWSRLVKQGGKPPIFLKVDWDKWIDEDDETENRGEAHLRL</sequence>
<name>A0ABR2N0K2_9ASPA</name>
<dbReference type="Proteomes" id="UP001412067">
    <property type="component" value="Unassembled WGS sequence"/>
</dbReference>
<keyword evidence="2" id="KW-0963">Cytoplasm</keyword>